<feature type="transmembrane region" description="Helical" evidence="1">
    <location>
        <begin position="32"/>
        <end position="52"/>
    </location>
</feature>
<keyword evidence="3" id="KW-1185">Reference proteome</keyword>
<accession>A0ABX9AQL9</accession>
<keyword evidence="1" id="KW-1133">Transmembrane helix</keyword>
<dbReference type="RefSeq" id="WP_222160526.1">
    <property type="nucleotide sequence ID" value="NZ_CP081864.1"/>
</dbReference>
<sequence length="53" mass="5837">MTGIPAAPLPEAAVCPDAYGLFMGCLMMFHRYSFEIAFSLVLVCGFITLLFFI</sequence>
<reference evidence="2 3" key="1">
    <citation type="submission" date="2021-08" db="EMBL/GenBank/DDBJ databases">
        <title>Culture and genomic analysis of Symbiopectobacterium purcellii sp. nov. gen. nov., isolated from the leafhopper Empoasca decipiens.</title>
        <authorList>
            <person name="Nadal-Jimenez P."/>
            <person name="Siozios S."/>
            <person name="Halliday N."/>
            <person name="Camara M."/>
            <person name="Hurst G.D.D."/>
        </authorList>
    </citation>
    <scope>NUCLEOTIDE SEQUENCE [LARGE SCALE GENOMIC DNA]</scope>
    <source>
        <strain evidence="2 3">SyEd1</strain>
    </source>
</reference>
<organism evidence="2 3">
    <name type="scientific">Symbiopectobacterium purcellii</name>
    <dbReference type="NCBI Taxonomy" id="2871826"/>
    <lineage>
        <taxon>Bacteria</taxon>
        <taxon>Pseudomonadati</taxon>
        <taxon>Pseudomonadota</taxon>
        <taxon>Gammaproteobacteria</taxon>
        <taxon>Enterobacterales</taxon>
        <taxon>Enterobacteriaceae</taxon>
    </lineage>
</organism>
<keyword evidence="1" id="KW-0472">Membrane</keyword>
<dbReference type="Proteomes" id="UP000825886">
    <property type="component" value="Chromosome"/>
</dbReference>
<protein>
    <submittedName>
        <fullName evidence="2">Uncharacterized protein</fullName>
    </submittedName>
</protein>
<gene>
    <name evidence="2" type="ORF">K6K13_09265</name>
</gene>
<name>A0ABX9AQL9_9ENTR</name>
<evidence type="ECO:0000313" key="3">
    <source>
        <dbReference type="Proteomes" id="UP000825886"/>
    </source>
</evidence>
<proteinExistence type="predicted"/>
<dbReference type="EMBL" id="CP081864">
    <property type="protein sequence ID" value="QZN97489.1"/>
    <property type="molecule type" value="Genomic_DNA"/>
</dbReference>
<evidence type="ECO:0000313" key="2">
    <source>
        <dbReference type="EMBL" id="QZN97489.1"/>
    </source>
</evidence>
<evidence type="ECO:0000256" key="1">
    <source>
        <dbReference type="SAM" id="Phobius"/>
    </source>
</evidence>
<keyword evidence="1" id="KW-0812">Transmembrane</keyword>